<evidence type="ECO:0000313" key="2">
    <source>
        <dbReference type="EMBL" id="CAB1451373.1"/>
    </source>
</evidence>
<evidence type="ECO:0000313" key="3">
    <source>
        <dbReference type="Proteomes" id="UP001153269"/>
    </source>
</evidence>
<feature type="region of interest" description="Disordered" evidence="1">
    <location>
        <begin position="1"/>
        <end position="35"/>
    </location>
</feature>
<protein>
    <submittedName>
        <fullName evidence="2">Uncharacterized protein</fullName>
    </submittedName>
</protein>
<reference evidence="2" key="1">
    <citation type="submission" date="2020-03" db="EMBL/GenBank/DDBJ databases">
        <authorList>
            <person name="Weist P."/>
        </authorList>
    </citation>
    <scope>NUCLEOTIDE SEQUENCE</scope>
</reference>
<comment type="caution">
    <text evidence="2">The sequence shown here is derived from an EMBL/GenBank/DDBJ whole genome shotgun (WGS) entry which is preliminary data.</text>
</comment>
<evidence type="ECO:0000256" key="1">
    <source>
        <dbReference type="SAM" id="MobiDB-lite"/>
    </source>
</evidence>
<name>A0A9N7VLF8_PLEPL</name>
<sequence length="156" mass="17021">MAKVVSEINRGLASSRPQGAAGASQTRTNSDPTTVCVSDQYEPLVMSRRFHRAPRVISHPESVVRDSSICPPPFMCDVEYPITGRLKEKGTEAFDSSVEGYLSKSGDMAAQTGIRRRLSGCDGAVKLETAGMVAGWSGPDTILFLCEFQDEWWANF</sequence>
<dbReference type="Proteomes" id="UP001153269">
    <property type="component" value="Unassembled WGS sequence"/>
</dbReference>
<proteinExistence type="predicted"/>
<accession>A0A9N7VLF8</accession>
<gene>
    <name evidence="2" type="ORF">PLEPLA_LOCUS39067</name>
</gene>
<dbReference type="EMBL" id="CADEAL010004087">
    <property type="protein sequence ID" value="CAB1451373.1"/>
    <property type="molecule type" value="Genomic_DNA"/>
</dbReference>
<feature type="compositionally biased region" description="Polar residues" evidence="1">
    <location>
        <begin position="23"/>
        <end position="35"/>
    </location>
</feature>
<organism evidence="2 3">
    <name type="scientific">Pleuronectes platessa</name>
    <name type="common">European plaice</name>
    <dbReference type="NCBI Taxonomy" id="8262"/>
    <lineage>
        <taxon>Eukaryota</taxon>
        <taxon>Metazoa</taxon>
        <taxon>Chordata</taxon>
        <taxon>Craniata</taxon>
        <taxon>Vertebrata</taxon>
        <taxon>Euteleostomi</taxon>
        <taxon>Actinopterygii</taxon>
        <taxon>Neopterygii</taxon>
        <taxon>Teleostei</taxon>
        <taxon>Neoteleostei</taxon>
        <taxon>Acanthomorphata</taxon>
        <taxon>Carangaria</taxon>
        <taxon>Pleuronectiformes</taxon>
        <taxon>Pleuronectoidei</taxon>
        <taxon>Pleuronectidae</taxon>
        <taxon>Pleuronectes</taxon>
    </lineage>
</organism>
<keyword evidence="3" id="KW-1185">Reference proteome</keyword>
<dbReference type="AlphaFoldDB" id="A0A9N7VLF8"/>